<evidence type="ECO:0000313" key="3">
    <source>
        <dbReference type="Proteomes" id="UP000019772"/>
    </source>
</evidence>
<dbReference type="KEGG" id="psab:PSAB_17635"/>
<reference evidence="2 3" key="1">
    <citation type="journal article" date="2014" name="PLoS Genet.">
        <title>Comparative Genomic Analysis of N2-Fixing and Non-N2-Fixing Paenibacillus spp.: Organization, Evolution and Expression of the Nitrogen Fixation Genes.</title>
        <authorList>
            <person name="Xie J.B."/>
            <person name="Du Z."/>
            <person name="Bai L."/>
            <person name="Tian C."/>
            <person name="Zhang Y."/>
            <person name="Xie J.Y."/>
            <person name="Wang T."/>
            <person name="Liu X."/>
            <person name="Chen X."/>
            <person name="Cheng Q."/>
            <person name="Chen S."/>
            <person name="Li J."/>
        </authorList>
    </citation>
    <scope>NUCLEOTIDE SEQUENCE [LARGE SCALE GENOMIC DNA]</scope>
    <source>
        <strain evidence="2 3">T27</strain>
    </source>
</reference>
<dbReference type="EMBL" id="CP004078">
    <property type="protein sequence ID" value="AHV98427.1"/>
    <property type="molecule type" value="Genomic_DNA"/>
</dbReference>
<dbReference type="STRING" id="1268072.PSAB_17635"/>
<dbReference type="Proteomes" id="UP000019772">
    <property type="component" value="Chromosome"/>
</dbReference>
<evidence type="ECO:0000256" key="1">
    <source>
        <dbReference type="SAM" id="MobiDB-lite"/>
    </source>
</evidence>
<gene>
    <name evidence="2" type="ORF">PSAB_17635</name>
</gene>
<dbReference type="AlphaFoldDB" id="X4ZMF8"/>
<name>X4ZMF8_9BACL</name>
<dbReference type="RefSeq" id="WP_144240532.1">
    <property type="nucleotide sequence ID" value="NZ_CP004078.1"/>
</dbReference>
<keyword evidence="3" id="KW-1185">Reference proteome</keyword>
<proteinExistence type="predicted"/>
<feature type="region of interest" description="Disordered" evidence="1">
    <location>
        <begin position="1"/>
        <end position="25"/>
    </location>
</feature>
<sequence length="82" mass="9185">MMSCLKANDEKAAAGRTGTHVERESNERLLGIASRGRWEPGAAALMKRHPGVRRRQREKWISQISGSSREGRNQVGWNRGSI</sequence>
<evidence type="ECO:0000313" key="2">
    <source>
        <dbReference type="EMBL" id="AHV98427.1"/>
    </source>
</evidence>
<dbReference type="HOGENOM" id="CLU_2555133_0_0_9"/>
<feature type="compositionally biased region" description="Basic and acidic residues" evidence="1">
    <location>
        <begin position="7"/>
        <end position="25"/>
    </location>
</feature>
<organism evidence="2 3">
    <name type="scientific">Paenibacillus sabinae T27</name>
    <dbReference type="NCBI Taxonomy" id="1268072"/>
    <lineage>
        <taxon>Bacteria</taxon>
        <taxon>Bacillati</taxon>
        <taxon>Bacillota</taxon>
        <taxon>Bacilli</taxon>
        <taxon>Bacillales</taxon>
        <taxon>Paenibacillaceae</taxon>
        <taxon>Paenibacillus</taxon>
    </lineage>
</organism>
<accession>X4ZMF8</accession>
<protein>
    <submittedName>
        <fullName evidence="2">Uncharacterized protein</fullName>
    </submittedName>
</protein>